<dbReference type="SUPFAM" id="SSF51395">
    <property type="entry name" value="FMN-linked oxidoreductases"/>
    <property type="match status" value="1"/>
</dbReference>
<dbReference type="PIRSF" id="PIRSF003314">
    <property type="entry name" value="IPP_isomerase"/>
    <property type="match status" value="1"/>
</dbReference>
<evidence type="ECO:0000256" key="3">
    <source>
        <dbReference type="ARBA" id="ARBA00022630"/>
    </source>
</evidence>
<comment type="subunit">
    <text evidence="10 11">Homooctamer. Dimer of tetramers.</text>
</comment>
<dbReference type="InterPro" id="IPR000262">
    <property type="entry name" value="FMN-dep_DH"/>
</dbReference>
<feature type="domain" description="FMN-dependent dehydrogenase" evidence="12">
    <location>
        <begin position="213"/>
        <end position="374"/>
    </location>
</feature>
<keyword evidence="3 11" id="KW-0285">Flavoprotein</keyword>
<keyword evidence="5 11" id="KW-0479">Metal-binding</keyword>
<feature type="binding site" evidence="11">
    <location>
        <position position="132"/>
    </location>
    <ligand>
        <name>FMN</name>
        <dbReference type="ChEBI" id="CHEBI:58210"/>
    </ligand>
</feature>
<evidence type="ECO:0000256" key="8">
    <source>
        <dbReference type="ARBA" id="ARBA00023229"/>
    </source>
</evidence>
<comment type="cofactor">
    <cofactor evidence="1 11">
        <name>FMN</name>
        <dbReference type="ChEBI" id="CHEBI:58210"/>
    </cofactor>
</comment>
<dbReference type="InterPro" id="IPR011179">
    <property type="entry name" value="IPdP_isomerase"/>
</dbReference>
<dbReference type="EC" id="5.3.3.2" evidence="11"/>
<keyword evidence="8 11" id="KW-0414">Isoprene biosynthesis</keyword>
<keyword evidence="9 11" id="KW-0413">Isomerase</keyword>
<comment type="catalytic activity">
    <reaction evidence="11">
        <text>isopentenyl diphosphate = dimethylallyl diphosphate</text>
        <dbReference type="Rhea" id="RHEA:23284"/>
        <dbReference type="ChEBI" id="CHEBI:57623"/>
        <dbReference type="ChEBI" id="CHEBI:128769"/>
        <dbReference type="EC" id="5.3.3.2"/>
    </reaction>
</comment>
<feature type="binding site" evidence="11">
    <location>
        <position position="196"/>
    </location>
    <ligand>
        <name>substrate</name>
    </ligand>
</feature>
<dbReference type="AlphaFoldDB" id="A0A1R4HRD5"/>
<feature type="binding site" evidence="11">
    <location>
        <begin position="132"/>
        <end position="134"/>
    </location>
    <ligand>
        <name>substrate</name>
    </ligand>
</feature>
<feature type="binding site" evidence="11">
    <location>
        <position position="228"/>
    </location>
    <ligand>
        <name>FMN</name>
        <dbReference type="ChEBI" id="CHEBI:58210"/>
    </ligand>
</feature>
<proteinExistence type="inferred from homology"/>
<dbReference type="GO" id="GO:0005737">
    <property type="term" value="C:cytoplasm"/>
    <property type="evidence" value="ECO:0007669"/>
    <property type="project" value="UniProtKB-SubCell"/>
</dbReference>
<comment type="function">
    <text evidence="11">Involved in the biosynthesis of isoprenoids. Catalyzes the 1,3-allylic rearrangement of the homoallylic substrate isopentenyl (IPP) to its allylic isomer, dimethylallyl diphosphate (DMAPP).</text>
</comment>
<evidence type="ECO:0000256" key="10">
    <source>
        <dbReference type="ARBA" id="ARBA00025810"/>
    </source>
</evidence>
<feature type="binding site" evidence="11">
    <location>
        <position position="197"/>
    </location>
    <ligand>
        <name>Mg(2+)</name>
        <dbReference type="ChEBI" id="CHEBI:18420"/>
    </ligand>
</feature>
<evidence type="ECO:0000256" key="2">
    <source>
        <dbReference type="ARBA" id="ARBA00022490"/>
    </source>
</evidence>
<evidence type="ECO:0000256" key="4">
    <source>
        <dbReference type="ARBA" id="ARBA00022643"/>
    </source>
</evidence>
<accession>A0A1R4HRD5</accession>
<dbReference type="NCBIfam" id="TIGR02151">
    <property type="entry name" value="IPP_isom_2"/>
    <property type="match status" value="1"/>
</dbReference>
<evidence type="ECO:0000313" key="14">
    <source>
        <dbReference type="Proteomes" id="UP000196331"/>
    </source>
</evidence>
<feature type="binding site" evidence="11">
    <location>
        <position position="101"/>
    </location>
    <ligand>
        <name>FMN</name>
        <dbReference type="ChEBI" id="CHEBI:58210"/>
    </ligand>
</feature>
<evidence type="ECO:0000256" key="6">
    <source>
        <dbReference type="ARBA" id="ARBA00022842"/>
    </source>
</evidence>
<keyword evidence="6 11" id="KW-0460">Magnesium</keyword>
<comment type="cofactor">
    <cofactor evidence="11">
        <name>Mg(2+)</name>
        <dbReference type="ChEBI" id="CHEBI:18420"/>
    </cofactor>
</comment>
<dbReference type="HAMAP" id="MF_00354">
    <property type="entry name" value="Idi_2"/>
    <property type="match status" value="1"/>
</dbReference>
<comment type="subcellular location">
    <subcellularLocation>
        <location evidence="11">Cytoplasm</location>
    </subcellularLocation>
</comment>
<dbReference type="GO" id="GO:0070402">
    <property type="term" value="F:NADPH binding"/>
    <property type="evidence" value="ECO:0007669"/>
    <property type="project" value="UniProtKB-UniRule"/>
</dbReference>
<dbReference type="CDD" id="cd02811">
    <property type="entry name" value="IDI-2_FMN"/>
    <property type="match status" value="1"/>
</dbReference>
<evidence type="ECO:0000256" key="11">
    <source>
        <dbReference type="HAMAP-Rule" id="MF_00354"/>
    </source>
</evidence>
<feature type="binding site" evidence="11">
    <location>
        <position position="258"/>
    </location>
    <ligand>
        <name>FMN</name>
        <dbReference type="ChEBI" id="CHEBI:58210"/>
    </ligand>
</feature>
<evidence type="ECO:0000313" key="13">
    <source>
        <dbReference type="EMBL" id="SJN10077.1"/>
    </source>
</evidence>
<evidence type="ECO:0000256" key="7">
    <source>
        <dbReference type="ARBA" id="ARBA00022857"/>
    </source>
</evidence>
<dbReference type="GO" id="GO:0004452">
    <property type="term" value="F:isopentenyl-diphosphate delta-isomerase activity"/>
    <property type="evidence" value="ECO:0007669"/>
    <property type="project" value="UniProtKB-UniRule"/>
</dbReference>
<keyword evidence="4 11" id="KW-0288">FMN</keyword>
<organism evidence="13 14">
    <name type="scientific">Halomonas citrativorans</name>
    <dbReference type="NCBI Taxonomy" id="2742612"/>
    <lineage>
        <taxon>Bacteria</taxon>
        <taxon>Pseudomonadati</taxon>
        <taxon>Pseudomonadota</taxon>
        <taxon>Gammaproteobacteria</taxon>
        <taxon>Oceanospirillales</taxon>
        <taxon>Halomonadaceae</taxon>
        <taxon>Halomonas</taxon>
    </lineage>
</organism>
<feature type="binding site" evidence="11">
    <location>
        <begin position="102"/>
        <end position="104"/>
    </location>
    <ligand>
        <name>FMN</name>
        <dbReference type="ChEBI" id="CHEBI:58210"/>
    </ligand>
</feature>
<dbReference type="EMBL" id="FUKM01000011">
    <property type="protein sequence ID" value="SJN10077.1"/>
    <property type="molecule type" value="Genomic_DNA"/>
</dbReference>
<feature type="binding site" evidence="11">
    <location>
        <begin position="329"/>
        <end position="330"/>
    </location>
    <ligand>
        <name>FMN</name>
        <dbReference type="ChEBI" id="CHEBI:58210"/>
    </ligand>
</feature>
<dbReference type="Pfam" id="PF01070">
    <property type="entry name" value="FMN_dh"/>
    <property type="match status" value="1"/>
</dbReference>
<feature type="binding site" evidence="11">
    <location>
        <begin position="43"/>
        <end position="44"/>
    </location>
    <ligand>
        <name>substrate</name>
    </ligand>
</feature>
<evidence type="ECO:0000256" key="1">
    <source>
        <dbReference type="ARBA" id="ARBA00001917"/>
    </source>
</evidence>
<name>A0A1R4HRD5_9GAMM</name>
<protein>
    <recommendedName>
        <fullName evidence="11">Isopentenyl-diphosphate delta-isomerase</fullName>
        <shortName evidence="11">IPP isomerase</shortName>
        <ecNumber evidence="11">5.3.3.2</ecNumber>
    </recommendedName>
    <alternativeName>
        <fullName evidence="11">Isopentenyl diphosphate:dimethylallyl diphosphate isomerase</fullName>
    </alternativeName>
    <alternativeName>
        <fullName evidence="11">Isopentenyl pyrophosphate isomerase</fullName>
    </alternativeName>
    <alternativeName>
        <fullName evidence="11">Type 2 isopentenyl diphosphate isomerase</fullName>
        <shortName evidence="11">IDI-2</shortName>
    </alternativeName>
</protein>
<comment type="similarity">
    <text evidence="11">Belongs to the IPP isomerase type 2 family.</text>
</comment>
<reference evidence="13 14" key="1">
    <citation type="submission" date="2017-02" db="EMBL/GenBank/DDBJ databases">
        <authorList>
            <person name="Dridi B."/>
        </authorList>
    </citation>
    <scope>NUCLEOTIDE SEQUENCE [LARGE SCALE GENOMIC DNA]</scope>
    <source>
        <strain evidence="13 14">JB380</strain>
    </source>
</reference>
<evidence type="ECO:0000256" key="9">
    <source>
        <dbReference type="ARBA" id="ARBA00023235"/>
    </source>
</evidence>
<dbReference type="GO" id="GO:0008299">
    <property type="term" value="P:isoprenoid biosynthetic process"/>
    <property type="evidence" value="ECO:0007669"/>
    <property type="project" value="UniProtKB-UniRule"/>
</dbReference>
<dbReference type="GO" id="GO:0016491">
    <property type="term" value="F:oxidoreductase activity"/>
    <property type="evidence" value="ECO:0007669"/>
    <property type="project" value="InterPro"/>
</dbReference>
<sequence length="381" mass="40200">MTSPEGMHSHQLTDHVLFPTWQAASARFRFKGVTMKDTELTQRKNDHLDIVLHPRQAVGTLRPGFEHWRFEHCALPELNLDDIDLGTYLFGQPLKAPILISSMTGGANRAKDINRHLAEAAQTLGLAMGVGSQRVAIEGEANWGLTSELRRIAPDIPLLANLGAAQIKGERGLDYARRAVDMIEANALIIHLNPLQEALQTGGDRDWRGILTAIERTVAALEVPVVVKEVGAGLSVSVGRQLAEAGVAMLDVAGAGGTSWAAVEGERASTPQARAIAMAFADWGIPTSQALHDLRQALPGMPLIASGGVASGIDAAKALGLGAHLVGQAAAVLSSATTSSDAVIEHFQTLIEQLRVACFCTGSADLVALKHATLTQAEAGA</sequence>
<keyword evidence="7 11" id="KW-0521">NADP</keyword>
<dbReference type="Proteomes" id="UP000196331">
    <property type="component" value="Unassembled WGS sequence"/>
</dbReference>
<gene>
    <name evidence="11" type="primary">fni</name>
    <name evidence="13" type="ORF">CZ787_02835</name>
</gene>
<evidence type="ECO:0000256" key="5">
    <source>
        <dbReference type="ARBA" id="ARBA00022723"/>
    </source>
</evidence>
<evidence type="ECO:0000259" key="12">
    <source>
        <dbReference type="Pfam" id="PF01070"/>
    </source>
</evidence>
<comment type="caution">
    <text evidence="13">The sequence shown here is derived from an EMBL/GenBank/DDBJ whole genome shotgun (WGS) entry which is preliminary data.</text>
</comment>
<comment type="caution">
    <text evidence="11">Lacks conserved residue(s) required for the propagation of feature annotation.</text>
</comment>
<dbReference type="GO" id="GO:0000287">
    <property type="term" value="F:magnesium ion binding"/>
    <property type="evidence" value="ECO:0007669"/>
    <property type="project" value="UniProtKB-UniRule"/>
</dbReference>
<keyword evidence="2 11" id="KW-0963">Cytoplasm</keyword>
<dbReference type="PANTHER" id="PTHR43665">
    <property type="entry name" value="ISOPENTENYL-DIPHOSPHATE DELTA-ISOMERASE"/>
    <property type="match status" value="1"/>
</dbReference>
<dbReference type="Gene3D" id="3.20.20.70">
    <property type="entry name" value="Aldolase class I"/>
    <property type="match status" value="1"/>
</dbReference>
<dbReference type="GO" id="GO:0010181">
    <property type="term" value="F:FMN binding"/>
    <property type="evidence" value="ECO:0007669"/>
    <property type="project" value="UniProtKB-UniRule"/>
</dbReference>
<comment type="cofactor">
    <cofactor evidence="11">
        <name>NADPH</name>
        <dbReference type="ChEBI" id="CHEBI:57783"/>
    </cofactor>
</comment>
<feature type="binding site" evidence="11">
    <location>
        <position position="161"/>
    </location>
    <ligand>
        <name>FMN</name>
        <dbReference type="ChEBI" id="CHEBI:58210"/>
    </ligand>
</feature>
<dbReference type="InterPro" id="IPR013785">
    <property type="entry name" value="Aldolase_TIM"/>
</dbReference>
<dbReference type="PANTHER" id="PTHR43665:SF1">
    <property type="entry name" value="ISOPENTENYL-DIPHOSPHATE DELTA-ISOMERASE"/>
    <property type="match status" value="1"/>
</dbReference>